<dbReference type="STRING" id="6239.Y67D8C.6.1"/>
<evidence type="ECO:0000313" key="3">
    <source>
        <dbReference type="EMBL" id="CCD74095.1"/>
    </source>
</evidence>
<name>Q9GUN7_CAEEL</name>
<keyword evidence="2" id="KW-0812">Transmembrane</keyword>
<keyword evidence="4" id="KW-1185">Reference proteome</keyword>
<evidence type="ECO:0000256" key="1">
    <source>
        <dbReference type="SAM" id="MobiDB-lite"/>
    </source>
</evidence>
<keyword evidence="2" id="KW-0472">Membrane</keyword>
<dbReference type="AGR" id="WB:WBGene00022070"/>
<dbReference type="Bgee" id="WBGene00022070">
    <property type="expression patterns" value="Expressed in material anatomical entity and 1 other cell type or tissue"/>
</dbReference>
<feature type="region of interest" description="Disordered" evidence="1">
    <location>
        <begin position="64"/>
        <end position="115"/>
    </location>
</feature>
<dbReference type="KEGG" id="cel:CELE_Y67D8C.6"/>
<gene>
    <name evidence="3" type="ORF">CELE_Y67D8C.6</name>
    <name evidence="3 5" type="ORF">Y67D8C.6</name>
</gene>
<proteinExistence type="predicted"/>
<feature type="region of interest" description="Disordered" evidence="1">
    <location>
        <begin position="1"/>
        <end position="37"/>
    </location>
</feature>
<dbReference type="PaxDb" id="6239-Y67D8C.6"/>
<keyword evidence="2" id="KW-1133">Transmembrane helix</keyword>
<dbReference type="WormBase" id="Y67D8C.6">
    <property type="protein sequence ID" value="CE22778"/>
    <property type="gene ID" value="WBGene00022070"/>
</dbReference>
<dbReference type="PhylomeDB" id="Q9GUN7"/>
<dbReference type="RefSeq" id="NP_500287.1">
    <property type="nucleotide sequence ID" value="NM_067886.1"/>
</dbReference>
<dbReference type="GeneID" id="190520"/>
<organism evidence="3 4">
    <name type="scientific">Caenorhabditis elegans</name>
    <dbReference type="NCBI Taxonomy" id="6239"/>
    <lineage>
        <taxon>Eukaryota</taxon>
        <taxon>Metazoa</taxon>
        <taxon>Ecdysozoa</taxon>
        <taxon>Nematoda</taxon>
        <taxon>Chromadorea</taxon>
        <taxon>Rhabditida</taxon>
        <taxon>Rhabditina</taxon>
        <taxon>Rhabditomorpha</taxon>
        <taxon>Rhabditoidea</taxon>
        <taxon>Rhabditidae</taxon>
        <taxon>Peloderinae</taxon>
        <taxon>Caenorhabditis</taxon>
    </lineage>
</organism>
<feature type="transmembrane region" description="Helical" evidence="2">
    <location>
        <begin position="241"/>
        <end position="263"/>
    </location>
</feature>
<reference evidence="3 4" key="1">
    <citation type="journal article" date="1998" name="Science">
        <title>Genome sequence of the nematode C. elegans: a platform for investigating biology.</title>
        <authorList>
            <consortium name="The C. elegans sequencing consortium"/>
            <person name="Sulson J.E."/>
            <person name="Waterston R."/>
        </authorList>
    </citation>
    <scope>NUCLEOTIDE SEQUENCE [LARGE SCALE GENOMIC DNA]</scope>
    <source>
        <strain evidence="3 4">Bristol N2</strain>
    </source>
</reference>
<dbReference type="CTD" id="190520"/>
<dbReference type="UCSC" id="Y67D8C.6">
    <property type="organism name" value="c. elegans"/>
</dbReference>
<dbReference type="HOGENOM" id="CLU_1054590_0_0_1"/>
<sequence length="264" mass="29108">MPRNSPPSRSVSSLSSLSTFRSPVSSTSGYLSDYSGGSIFLEDDEEVEVMARVDEEDVMVVMAPDAVEELDDPVPESTSEEAAGPSASMSLKRSAEDLPDGEPSTKRPISSTMEGSDRRFSIVNATIQSITDPTHLELKMILKTIGVEDLESAEYLAMPFKSQTQGKLVVFCVSSDASAAVISSKIEEANWMSLFGLKPPSFGGFARSWTRHLDYAEAEIYPHLFYNFEINYLIIFKLTSFIYKNVTIVSIILLECSAFILFFV</sequence>
<evidence type="ECO:0000313" key="5">
    <source>
        <dbReference type="WormBase" id="Y67D8C.6"/>
    </source>
</evidence>
<dbReference type="InParanoid" id="Q9GUN7"/>
<evidence type="ECO:0000313" key="4">
    <source>
        <dbReference type="Proteomes" id="UP000001940"/>
    </source>
</evidence>
<dbReference type="EMBL" id="BX284604">
    <property type="protein sequence ID" value="CCD74095.1"/>
    <property type="molecule type" value="Genomic_DNA"/>
</dbReference>
<feature type="compositionally biased region" description="Low complexity" evidence="1">
    <location>
        <begin position="1"/>
        <end position="28"/>
    </location>
</feature>
<dbReference type="AlphaFoldDB" id="Q9GUN7"/>
<protein>
    <submittedName>
        <fullName evidence="3">YTH domain-containing protein</fullName>
    </submittedName>
</protein>
<accession>Q9GUN7</accession>
<dbReference type="Proteomes" id="UP000001940">
    <property type="component" value="Chromosome IV"/>
</dbReference>
<evidence type="ECO:0000256" key="2">
    <source>
        <dbReference type="SAM" id="Phobius"/>
    </source>
</evidence>